<dbReference type="OrthoDB" id="2681164at2759"/>
<dbReference type="AlphaFoldDB" id="A0A9P7DGI1"/>
<dbReference type="RefSeq" id="XP_041159755.1">
    <property type="nucleotide sequence ID" value="XM_041300185.1"/>
</dbReference>
<dbReference type="Proteomes" id="UP000719766">
    <property type="component" value="Unassembled WGS sequence"/>
</dbReference>
<evidence type="ECO:0000313" key="1">
    <source>
        <dbReference type="EMBL" id="KAG1793299.1"/>
    </source>
</evidence>
<gene>
    <name evidence="1" type="ORF">HD556DRAFT_1308730</name>
</gene>
<protein>
    <submittedName>
        <fullName evidence="1">Uncharacterized protein</fullName>
    </submittedName>
</protein>
<dbReference type="GeneID" id="64593949"/>
<accession>A0A9P7DGI1</accession>
<name>A0A9P7DGI1_9AGAM</name>
<comment type="caution">
    <text evidence="1">The sequence shown here is derived from an EMBL/GenBank/DDBJ whole genome shotgun (WGS) entry which is preliminary data.</text>
</comment>
<dbReference type="EMBL" id="JABBWE010000031">
    <property type="protein sequence ID" value="KAG1793299.1"/>
    <property type="molecule type" value="Genomic_DNA"/>
</dbReference>
<organism evidence="1 2">
    <name type="scientific">Suillus plorans</name>
    <dbReference type="NCBI Taxonomy" id="116603"/>
    <lineage>
        <taxon>Eukaryota</taxon>
        <taxon>Fungi</taxon>
        <taxon>Dikarya</taxon>
        <taxon>Basidiomycota</taxon>
        <taxon>Agaricomycotina</taxon>
        <taxon>Agaricomycetes</taxon>
        <taxon>Agaricomycetidae</taxon>
        <taxon>Boletales</taxon>
        <taxon>Suillineae</taxon>
        <taxon>Suillaceae</taxon>
        <taxon>Suillus</taxon>
    </lineage>
</organism>
<keyword evidence="2" id="KW-1185">Reference proteome</keyword>
<sequence>MSMSSASYFTSLCKEIRENILDSLDLTELSLFASAAPILHIGVDEYIQRRRLIVFARYMKNIQHFIRLLKTTGAVVSGSSALNMVQAKRGAVEINDLDVYITLPFFQELVSFFKETEGYKMVRKFRRPHPGPYNNTDIAKLFRLHKNEQRVDIIVTSLPSAVAPIFQSHSTVIMNFISAEAVFCAYPGWTLNMAGLIHPRMYKQNATNLDTVNGLAKYMRRGFNLYSEIEELAPHGSQCVQTYHCPHMTRSTNDEGKAAWVFGQTEEHAGTSYSIAYVGNHAVVWCLGGDQCANENASGSPSFVFAT</sequence>
<evidence type="ECO:0000313" key="2">
    <source>
        <dbReference type="Proteomes" id="UP000719766"/>
    </source>
</evidence>
<reference evidence="1" key="1">
    <citation type="journal article" date="2020" name="New Phytol.">
        <title>Comparative genomics reveals dynamic genome evolution in host specialist ectomycorrhizal fungi.</title>
        <authorList>
            <person name="Lofgren L.A."/>
            <person name="Nguyen N.H."/>
            <person name="Vilgalys R."/>
            <person name="Ruytinx J."/>
            <person name="Liao H.L."/>
            <person name="Branco S."/>
            <person name="Kuo A."/>
            <person name="LaButti K."/>
            <person name="Lipzen A."/>
            <person name="Andreopoulos W."/>
            <person name="Pangilinan J."/>
            <person name="Riley R."/>
            <person name="Hundley H."/>
            <person name="Na H."/>
            <person name="Barry K."/>
            <person name="Grigoriev I.V."/>
            <person name="Stajich J.E."/>
            <person name="Kennedy P.G."/>
        </authorList>
    </citation>
    <scope>NUCLEOTIDE SEQUENCE</scope>
    <source>
        <strain evidence="1">S12</strain>
    </source>
</reference>
<proteinExistence type="predicted"/>